<accession>A0ACC6L3Y1</accession>
<dbReference type="Proteomes" id="UP001246858">
    <property type="component" value="Unassembled WGS sequence"/>
</dbReference>
<evidence type="ECO:0000313" key="2">
    <source>
        <dbReference type="Proteomes" id="UP001246858"/>
    </source>
</evidence>
<dbReference type="EMBL" id="JAVDTF010000006">
    <property type="protein sequence ID" value="MDR6786355.1"/>
    <property type="molecule type" value="Genomic_DNA"/>
</dbReference>
<reference evidence="1" key="1">
    <citation type="submission" date="2023-07" db="EMBL/GenBank/DDBJ databases">
        <title>Sorghum-associated microbial communities from plants grown in Nebraska, USA.</title>
        <authorList>
            <person name="Schachtman D."/>
        </authorList>
    </citation>
    <scope>NUCLEOTIDE SEQUENCE</scope>
    <source>
        <strain evidence="1">2697</strain>
    </source>
</reference>
<evidence type="ECO:0000313" key="1">
    <source>
        <dbReference type="EMBL" id="MDR6786355.1"/>
    </source>
</evidence>
<gene>
    <name evidence="1" type="ORF">J2X78_004948</name>
</gene>
<sequence length="190" mass="21522">MKSVKKISGLYLLLLAFITSCGNNAVLDQGTAADIVTDYLKTNPVYETEKLQLGELKFKSKSDKTELAKYKELEQKGFVDMELQEQKKKFLSKDSAYVYLVSLTDKSKPFVLKQEENKATVKVIEYALDEDKPVNVDKSNNKTAKVTVMLKKVKNAFSVFYKDRNTGSSFITKTLKLKFKKESGWTVSGE</sequence>
<name>A0ACC6L3Y1_9SPHI</name>
<keyword evidence="2" id="KW-1185">Reference proteome</keyword>
<organism evidence="1 2">
    <name type="scientific">Pedobacter africanus</name>
    <dbReference type="NCBI Taxonomy" id="151894"/>
    <lineage>
        <taxon>Bacteria</taxon>
        <taxon>Pseudomonadati</taxon>
        <taxon>Bacteroidota</taxon>
        <taxon>Sphingobacteriia</taxon>
        <taxon>Sphingobacteriales</taxon>
        <taxon>Sphingobacteriaceae</taxon>
        <taxon>Pedobacter</taxon>
    </lineage>
</organism>
<comment type="caution">
    <text evidence="1">The sequence shown here is derived from an EMBL/GenBank/DDBJ whole genome shotgun (WGS) entry which is preliminary data.</text>
</comment>
<proteinExistence type="predicted"/>
<protein>
    <submittedName>
        <fullName evidence="1">Uncharacterized protein</fullName>
    </submittedName>
</protein>